<dbReference type="GO" id="GO:0004519">
    <property type="term" value="F:endonuclease activity"/>
    <property type="evidence" value="ECO:0007669"/>
    <property type="project" value="UniProtKB-KW"/>
</dbReference>
<sequence>MFWQPDPAVYTPWRAERDQLAEHNDAVLQTSAGLIGLLNYLERRLACSVAVCARLTPTALRTDAGAEISFTTAFHAQLVKNSDRVAAAAGELRDYLLRCLRVGAAPDDAFLQLRRSLAQTTELFDRDAYMAIASVQSDGEEEHSAQALYAASNLDSLVAEHRSGFTPGYPTDEPLSEDLGANAPAWLIAEELAAAWLREHGFPDAVRTPPGVDGGFDVEARGLVGQVKHRAKPSGREEIQRLVGANLHGASMAFFSTAGYTTQAIQYAKAAGVTLYLLDLSNAHASPVT</sequence>
<gene>
    <name evidence="2" type="ORF">IF651_04620</name>
</gene>
<dbReference type="Gene3D" id="3.40.1350.10">
    <property type="match status" value="1"/>
</dbReference>
<evidence type="ECO:0000313" key="3">
    <source>
        <dbReference type="Proteomes" id="UP000610846"/>
    </source>
</evidence>
<dbReference type="InterPro" id="IPR011856">
    <property type="entry name" value="tRNA_endonuc-like_dom_sf"/>
</dbReference>
<keyword evidence="2" id="KW-0540">Nuclease</keyword>
<reference evidence="2" key="2">
    <citation type="submission" date="2020-09" db="EMBL/GenBank/DDBJ databases">
        <authorList>
            <person name="Yu Y."/>
        </authorList>
    </citation>
    <scope>NUCLEOTIDE SEQUENCE</scope>
    <source>
        <strain evidence="2">KCTC 49039</strain>
    </source>
</reference>
<comment type="caution">
    <text evidence="2">The sequence shown here is derived from an EMBL/GenBank/DDBJ whole genome shotgun (WGS) entry which is preliminary data.</text>
</comment>
<dbReference type="GO" id="GO:0009307">
    <property type="term" value="P:DNA restriction-modification system"/>
    <property type="evidence" value="ECO:0007669"/>
    <property type="project" value="InterPro"/>
</dbReference>
<dbReference type="InterPro" id="IPR007560">
    <property type="entry name" value="Restrct_endonuc_IV_Mrr"/>
</dbReference>
<dbReference type="Proteomes" id="UP000610846">
    <property type="component" value="Unassembled WGS sequence"/>
</dbReference>
<dbReference type="SUPFAM" id="SSF52980">
    <property type="entry name" value="Restriction endonuclease-like"/>
    <property type="match status" value="1"/>
</dbReference>
<protein>
    <submittedName>
        <fullName evidence="2">Restriction endonuclease</fullName>
    </submittedName>
</protein>
<organism evidence="2 3">
    <name type="scientific">Cellulosimicrobium arenosum</name>
    <dbReference type="NCBI Taxonomy" id="2708133"/>
    <lineage>
        <taxon>Bacteria</taxon>
        <taxon>Bacillati</taxon>
        <taxon>Actinomycetota</taxon>
        <taxon>Actinomycetes</taxon>
        <taxon>Micrococcales</taxon>
        <taxon>Promicromonosporaceae</taxon>
        <taxon>Cellulosimicrobium</taxon>
    </lineage>
</organism>
<accession>A0A927IZA5</accession>
<keyword evidence="2" id="KW-0255">Endonuclease</keyword>
<keyword evidence="2" id="KW-0378">Hydrolase</keyword>
<dbReference type="GO" id="GO:0003677">
    <property type="term" value="F:DNA binding"/>
    <property type="evidence" value="ECO:0007669"/>
    <property type="project" value="InterPro"/>
</dbReference>
<evidence type="ECO:0000259" key="1">
    <source>
        <dbReference type="Pfam" id="PF04471"/>
    </source>
</evidence>
<dbReference type="Pfam" id="PF04471">
    <property type="entry name" value="Mrr_cat"/>
    <property type="match status" value="1"/>
</dbReference>
<dbReference type="AlphaFoldDB" id="A0A927IZA5"/>
<name>A0A927IZA5_9MICO</name>
<proteinExistence type="predicted"/>
<dbReference type="RefSeq" id="WP_191827939.1">
    <property type="nucleotide sequence ID" value="NZ_JACYHB010000003.1"/>
</dbReference>
<feature type="domain" description="Restriction endonuclease type IV Mrr" evidence="1">
    <location>
        <begin position="190"/>
        <end position="275"/>
    </location>
</feature>
<dbReference type="InterPro" id="IPR011335">
    <property type="entry name" value="Restrct_endonuc-II-like"/>
</dbReference>
<dbReference type="EMBL" id="JACYHB010000003">
    <property type="protein sequence ID" value="MBD8078340.1"/>
    <property type="molecule type" value="Genomic_DNA"/>
</dbReference>
<reference evidence="2" key="1">
    <citation type="journal article" date="2018" name="Curr. Microbiol.">
        <title>Cellulosimicrobium arenosum sp. nov., Isolated from Marine Sediment Sand.</title>
        <authorList>
            <person name="Oh M."/>
            <person name="Kim J.H."/>
            <person name="Yoon J.H."/>
            <person name="Schumann P."/>
            <person name="Kim W."/>
        </authorList>
    </citation>
    <scope>NUCLEOTIDE SEQUENCE</scope>
    <source>
        <strain evidence="2">KCTC 49039</strain>
    </source>
</reference>
<evidence type="ECO:0000313" key="2">
    <source>
        <dbReference type="EMBL" id="MBD8078340.1"/>
    </source>
</evidence>
<keyword evidence="3" id="KW-1185">Reference proteome</keyword>